<proteinExistence type="inferred from homology"/>
<dbReference type="Proteomes" id="UP000752292">
    <property type="component" value="Unassembled WGS sequence"/>
</dbReference>
<evidence type="ECO:0000256" key="1">
    <source>
        <dbReference type="ARBA" id="ARBA00010742"/>
    </source>
</evidence>
<gene>
    <name evidence="3" type="ORF">HY618_07815</name>
</gene>
<accession>A0A933E8M2</accession>
<dbReference type="SMART" id="SM00062">
    <property type="entry name" value="PBPb"/>
    <property type="match status" value="1"/>
</dbReference>
<dbReference type="InterPro" id="IPR001638">
    <property type="entry name" value="Solute-binding_3/MltF_N"/>
</dbReference>
<dbReference type="SUPFAM" id="SSF53850">
    <property type="entry name" value="Periplasmic binding protein-like II"/>
    <property type="match status" value="1"/>
</dbReference>
<dbReference type="InterPro" id="IPR015168">
    <property type="entry name" value="SsuA/THI5"/>
</dbReference>
<evidence type="ECO:0000313" key="3">
    <source>
        <dbReference type="EMBL" id="MBI4252351.1"/>
    </source>
</evidence>
<comment type="similarity">
    <text evidence="1">Belongs to the bacterial solute-binding protein SsuA/TauA family.</text>
</comment>
<name>A0A933E8M2_UNCTE</name>
<protein>
    <submittedName>
        <fullName evidence="3">ABC transporter substrate-binding protein</fullName>
    </submittedName>
</protein>
<organism evidence="3 4">
    <name type="scientific">Tectimicrobiota bacterium</name>
    <dbReference type="NCBI Taxonomy" id="2528274"/>
    <lineage>
        <taxon>Bacteria</taxon>
        <taxon>Pseudomonadati</taxon>
        <taxon>Nitrospinota/Tectimicrobiota group</taxon>
        <taxon>Candidatus Tectimicrobiota</taxon>
    </lineage>
</organism>
<dbReference type="PANTHER" id="PTHR30024">
    <property type="entry name" value="ALIPHATIC SULFONATES-BINDING PROTEIN-RELATED"/>
    <property type="match status" value="1"/>
</dbReference>
<dbReference type="Gene3D" id="3.40.190.10">
    <property type="entry name" value="Periplasmic binding protein-like II"/>
    <property type="match status" value="2"/>
</dbReference>
<dbReference type="EMBL" id="JACQRX010000339">
    <property type="protein sequence ID" value="MBI4252351.1"/>
    <property type="molecule type" value="Genomic_DNA"/>
</dbReference>
<reference evidence="3" key="1">
    <citation type="submission" date="2020-07" db="EMBL/GenBank/DDBJ databases">
        <title>Huge and variable diversity of episymbiotic CPR bacteria and DPANN archaea in groundwater ecosystems.</title>
        <authorList>
            <person name="He C.Y."/>
            <person name="Keren R."/>
            <person name="Whittaker M."/>
            <person name="Farag I.F."/>
            <person name="Doudna J."/>
            <person name="Cate J.H.D."/>
            <person name="Banfield J.F."/>
        </authorList>
    </citation>
    <scope>NUCLEOTIDE SEQUENCE</scope>
    <source>
        <strain evidence="3">NC_groundwater_1370_Ag_S-0.2um_69_93</strain>
    </source>
</reference>
<evidence type="ECO:0000313" key="4">
    <source>
        <dbReference type="Proteomes" id="UP000752292"/>
    </source>
</evidence>
<dbReference type="AlphaFoldDB" id="A0A933E8M2"/>
<dbReference type="Pfam" id="PF09084">
    <property type="entry name" value="NMT1"/>
    <property type="match status" value="1"/>
</dbReference>
<feature type="domain" description="Solute-binding protein family 3/N-terminal" evidence="2">
    <location>
        <begin position="37"/>
        <end position="263"/>
    </location>
</feature>
<dbReference type="PANTHER" id="PTHR30024:SF48">
    <property type="entry name" value="ABC TRANSPORTER SUBSTRATE-BINDING PROTEIN"/>
    <property type="match status" value="1"/>
</dbReference>
<comment type="caution">
    <text evidence="3">The sequence shown here is derived from an EMBL/GenBank/DDBJ whole genome shotgun (WGS) entry which is preliminary data.</text>
</comment>
<sequence>MKRGARSLTLAIALIFTILSWFTLPSPPQEASAAPVRIRLAHGIPPAHLTPLLFQKKEILRHHGKSYEVQLIYAPNTSVQIPMLAAKEIDIAWTAYSSFATAIVNAKLDLKAILDILSYGEPGHHTTYWSVMKDSPIKSLKDIKGKRIAVPAFGTALDIAARVALRKAGLEATRDYTPVEVNFPNMYAMLSQGKVDIAAISTPWIFDPKIQAKVRKVFGAGDAMGKIQALMHAVRGEFLEKNRAAVQDMAEDYVRALRWFLNPANRNEALDIAAKFTKRPRSAYESWSLIKANDSYRDPYGRVDVPVLQRNVNVMHELGYLKTKLDIAKHVDASIAEEARRRVAPGN</sequence>
<evidence type="ECO:0000259" key="2">
    <source>
        <dbReference type="SMART" id="SM00062"/>
    </source>
</evidence>